<dbReference type="Proteomes" id="UP000811844">
    <property type="component" value="Unassembled WGS sequence"/>
</dbReference>
<evidence type="ECO:0000313" key="2">
    <source>
        <dbReference type="EMBL" id="MBR9727662.1"/>
    </source>
</evidence>
<proteinExistence type="predicted"/>
<dbReference type="SUPFAM" id="SSF110087">
    <property type="entry name" value="DR1885-like metal-binding protein"/>
    <property type="match status" value="1"/>
</dbReference>
<gene>
    <name evidence="2" type="ORF">G3R48_06635</name>
</gene>
<evidence type="ECO:0000256" key="1">
    <source>
        <dbReference type="SAM" id="SignalP"/>
    </source>
</evidence>
<organism evidence="2 3">
    <name type="scientific">Shewanella intestini</name>
    <dbReference type="NCBI Taxonomy" id="2017544"/>
    <lineage>
        <taxon>Bacteria</taxon>
        <taxon>Pseudomonadati</taxon>
        <taxon>Pseudomonadota</taxon>
        <taxon>Gammaproteobacteria</taxon>
        <taxon>Alteromonadales</taxon>
        <taxon>Shewanellaceae</taxon>
        <taxon>Shewanella</taxon>
    </lineage>
</organism>
<dbReference type="Pfam" id="PF04314">
    <property type="entry name" value="PCuAC"/>
    <property type="match status" value="1"/>
</dbReference>
<accession>A0ABS5I0W5</accession>
<name>A0ABS5I0W5_9GAMM</name>
<feature type="signal peptide" evidence="1">
    <location>
        <begin position="1"/>
        <end position="28"/>
    </location>
</feature>
<dbReference type="InterPro" id="IPR058248">
    <property type="entry name" value="Lxx211020-like"/>
</dbReference>
<protein>
    <submittedName>
        <fullName evidence="2">Copper chaperone PCu(A)C</fullName>
    </submittedName>
</protein>
<keyword evidence="3" id="KW-1185">Reference proteome</keyword>
<dbReference type="PANTHER" id="PTHR36302:SF1">
    <property type="entry name" value="COPPER CHAPERONE PCU(A)C"/>
    <property type="match status" value="1"/>
</dbReference>
<dbReference type="EMBL" id="JAAIKR010000004">
    <property type="protein sequence ID" value="MBR9727662.1"/>
    <property type="molecule type" value="Genomic_DNA"/>
</dbReference>
<sequence>MEFKTLKVIFKHLFNFFALMSFCSSSFASIVMTDGYVRAMPASVPNTAAYLTLENHYPVPVKLMAVKTEVAKEAQLHTIIEENGLVKMRQVSHFDIASHQQLRLQPSGDHIMLLGLKQPLNAGDKVKMTLVFSTDDTLDIELPVKKKMASNDEHAHHHHQH</sequence>
<reference evidence="2 3" key="1">
    <citation type="submission" date="2020-02" db="EMBL/GenBank/DDBJ databases">
        <title>Shewanella WXL01 sp. nov., a marine bacterium isolated from green algae in Luhuitou Fringing Reef (Northern South China Sea).</title>
        <authorList>
            <person name="Wang X."/>
        </authorList>
    </citation>
    <scope>NUCLEOTIDE SEQUENCE [LARGE SCALE GENOMIC DNA]</scope>
    <source>
        <strain evidence="2 3">MCCC 1A01895</strain>
    </source>
</reference>
<keyword evidence="1" id="KW-0732">Signal</keyword>
<dbReference type="InterPro" id="IPR036182">
    <property type="entry name" value="PCuAC_sf"/>
</dbReference>
<evidence type="ECO:0000313" key="3">
    <source>
        <dbReference type="Proteomes" id="UP000811844"/>
    </source>
</evidence>
<comment type="caution">
    <text evidence="2">The sequence shown here is derived from an EMBL/GenBank/DDBJ whole genome shotgun (WGS) entry which is preliminary data.</text>
</comment>
<dbReference type="PANTHER" id="PTHR36302">
    <property type="entry name" value="BLR7088 PROTEIN"/>
    <property type="match status" value="1"/>
</dbReference>
<dbReference type="InterPro" id="IPR007410">
    <property type="entry name" value="LpqE-like"/>
</dbReference>
<dbReference type="RefSeq" id="WP_153661697.1">
    <property type="nucleotide sequence ID" value="NZ_JAAIKR010000004.1"/>
</dbReference>
<feature type="chain" id="PRO_5046582199" evidence="1">
    <location>
        <begin position="29"/>
        <end position="161"/>
    </location>
</feature>
<dbReference type="Gene3D" id="2.60.40.1890">
    <property type="entry name" value="PCu(A)C copper chaperone"/>
    <property type="match status" value="1"/>
</dbReference>